<evidence type="ECO:0000256" key="3">
    <source>
        <dbReference type="ARBA" id="ARBA00023125"/>
    </source>
</evidence>
<dbReference type="InterPro" id="IPR054600">
    <property type="entry name" value="TFA2_E-tether"/>
</dbReference>
<dbReference type="InterPro" id="IPR040501">
    <property type="entry name" value="TFA2_Winged_2"/>
</dbReference>
<evidence type="ECO:0000259" key="9">
    <source>
        <dbReference type="PROSITE" id="PS51351"/>
    </source>
</evidence>
<sequence>MSDLSASISDFRKRLKSSGTTVSKKPEPDNSSSSSLNTSTASHKRTNELIKEETGTSPSKSTISPLKRARLELEKRIEAENFAAQYDLSSSHLSTNLHLAVEVVKGAGKPITLEALKKELKTNDISKLLMALQNTDRIKYNADKHTLEYVSTHNIKSPSALLEFLNSQVIFKGITVKELKDGWPNCNAALNDLEKKNKILVLRAKKDNTPKYVWINYRELALRAIDTEFVQMWNKVKLPSVNELPLKLNERGIKPTSVDPSSLKRGNNARLKKRQKKPRKGRITNTHMIGKLRDYS</sequence>
<feature type="domain" description="TFIIE beta" evidence="9">
    <location>
        <begin position="82"/>
        <end position="156"/>
    </location>
</feature>
<dbReference type="Proteomes" id="UP001360560">
    <property type="component" value="Unassembled WGS sequence"/>
</dbReference>
<evidence type="ECO:0000256" key="6">
    <source>
        <dbReference type="ARBA" id="ARBA00025581"/>
    </source>
</evidence>
<dbReference type="Pfam" id="PF18121">
    <property type="entry name" value="TFA2_Winged_2"/>
    <property type="match status" value="1"/>
</dbReference>
<evidence type="ECO:0000256" key="8">
    <source>
        <dbReference type="SAM" id="MobiDB-lite"/>
    </source>
</evidence>
<gene>
    <name evidence="10" type="ORF">DASC09_045510</name>
</gene>
<feature type="region of interest" description="Disordered" evidence="8">
    <location>
        <begin position="255"/>
        <end position="287"/>
    </location>
</feature>
<organism evidence="10 11">
    <name type="scientific">Saccharomycopsis crataegensis</name>
    <dbReference type="NCBI Taxonomy" id="43959"/>
    <lineage>
        <taxon>Eukaryota</taxon>
        <taxon>Fungi</taxon>
        <taxon>Dikarya</taxon>
        <taxon>Ascomycota</taxon>
        <taxon>Saccharomycotina</taxon>
        <taxon>Saccharomycetes</taxon>
        <taxon>Saccharomycopsidaceae</taxon>
        <taxon>Saccharomycopsis</taxon>
    </lineage>
</organism>
<keyword evidence="4 7" id="KW-0804">Transcription</keyword>
<evidence type="ECO:0000313" key="10">
    <source>
        <dbReference type="EMBL" id="GMM37226.1"/>
    </source>
</evidence>
<comment type="similarity">
    <text evidence="7">Belongs to the TFIIE beta subunit family.</text>
</comment>
<evidence type="ECO:0000256" key="1">
    <source>
        <dbReference type="ARBA" id="ARBA00004123"/>
    </source>
</evidence>
<dbReference type="InterPro" id="IPR003166">
    <property type="entry name" value="TFIIE_bsu_DNA-bd"/>
</dbReference>
<keyword evidence="3 7" id="KW-0238">DNA-binding</keyword>
<dbReference type="AlphaFoldDB" id="A0AAV5QR53"/>
<evidence type="ECO:0000256" key="2">
    <source>
        <dbReference type="ARBA" id="ARBA00023015"/>
    </source>
</evidence>
<feature type="compositionally biased region" description="Basic residues" evidence="8">
    <location>
        <begin position="270"/>
        <end position="282"/>
    </location>
</feature>
<proteinExistence type="inferred from homology"/>
<name>A0AAV5QR53_9ASCO</name>
<dbReference type="GO" id="GO:0003677">
    <property type="term" value="F:DNA binding"/>
    <property type="evidence" value="ECO:0007669"/>
    <property type="project" value="UniProtKB-UniRule"/>
</dbReference>
<dbReference type="PROSITE" id="PS51351">
    <property type="entry name" value="TFIIE_BETA_C"/>
    <property type="match status" value="1"/>
</dbReference>
<keyword evidence="2 7" id="KW-0805">Transcription regulation</keyword>
<keyword evidence="11" id="KW-1185">Reference proteome</keyword>
<protein>
    <recommendedName>
        <fullName evidence="7">Transcription initiation factor IIE subunit beta</fullName>
    </recommendedName>
</protein>
<reference evidence="10 11" key="1">
    <citation type="journal article" date="2023" name="Elife">
        <title>Identification of key yeast species and microbe-microbe interactions impacting larval growth of Drosophila in the wild.</title>
        <authorList>
            <person name="Mure A."/>
            <person name="Sugiura Y."/>
            <person name="Maeda R."/>
            <person name="Honda K."/>
            <person name="Sakurai N."/>
            <person name="Takahashi Y."/>
            <person name="Watada M."/>
            <person name="Katoh T."/>
            <person name="Gotoh A."/>
            <person name="Gotoh Y."/>
            <person name="Taniguchi I."/>
            <person name="Nakamura K."/>
            <person name="Hayashi T."/>
            <person name="Katayama T."/>
            <person name="Uemura T."/>
            <person name="Hattori Y."/>
        </authorList>
    </citation>
    <scope>NUCLEOTIDE SEQUENCE [LARGE SCALE GENOMIC DNA]</scope>
    <source>
        <strain evidence="10 11">SC-9</strain>
    </source>
</reference>
<dbReference type="RefSeq" id="XP_064854222.1">
    <property type="nucleotide sequence ID" value="XM_064998150.1"/>
</dbReference>
<comment type="subunit">
    <text evidence="7">Tetramer of two alpha and two beta chains.</text>
</comment>
<dbReference type="Pfam" id="PF02186">
    <property type="entry name" value="TFIIE_beta"/>
    <property type="match status" value="1"/>
</dbReference>
<dbReference type="GO" id="GO:0006367">
    <property type="term" value="P:transcription initiation at RNA polymerase II promoter"/>
    <property type="evidence" value="ECO:0007669"/>
    <property type="project" value="UniProtKB-UniRule"/>
</dbReference>
<dbReference type="PANTHER" id="PTHR12716:SF8">
    <property type="entry name" value="TRANSCRIPTION INITIATION FACTOR IIE SUBUNIT BETA"/>
    <property type="match status" value="1"/>
</dbReference>
<dbReference type="GeneID" id="90075201"/>
<feature type="compositionally biased region" description="Basic and acidic residues" evidence="8">
    <location>
        <begin position="45"/>
        <end position="54"/>
    </location>
</feature>
<evidence type="ECO:0000256" key="7">
    <source>
        <dbReference type="PIRNR" id="PIRNR016398"/>
    </source>
</evidence>
<dbReference type="GO" id="GO:0001097">
    <property type="term" value="F:TFIIH-class transcription factor complex binding"/>
    <property type="evidence" value="ECO:0007669"/>
    <property type="project" value="TreeGrafter"/>
</dbReference>
<dbReference type="GO" id="GO:0005673">
    <property type="term" value="C:transcription factor TFIIE complex"/>
    <property type="evidence" value="ECO:0007669"/>
    <property type="project" value="UniProtKB-UniRule"/>
</dbReference>
<feature type="compositionally biased region" description="Polar residues" evidence="8">
    <location>
        <begin position="55"/>
        <end position="64"/>
    </location>
</feature>
<dbReference type="PANTHER" id="PTHR12716">
    <property type="entry name" value="TRANSCRIPTION INITIATION FACTOR IIE, BETA SUBUNIT"/>
    <property type="match status" value="1"/>
</dbReference>
<comment type="function">
    <text evidence="6 7">Recruits TFIIH to the initiation complex and stimulates the RNA polymerase II C-terminal domain kinase and DNA-dependent ATPase activities of TFIIH. Both TFIIH and TFIIE are required for promoter clearance by RNA polymerase.</text>
</comment>
<comment type="subcellular location">
    <subcellularLocation>
        <location evidence="1 7">Nucleus</location>
    </subcellularLocation>
</comment>
<accession>A0AAV5QR53</accession>
<feature type="region of interest" description="Disordered" evidence="8">
    <location>
        <begin position="1"/>
        <end position="65"/>
    </location>
</feature>
<keyword evidence="5 7" id="KW-0539">Nucleus</keyword>
<dbReference type="InterPro" id="IPR016656">
    <property type="entry name" value="TFIIE-bsu"/>
</dbReference>
<comment type="caution">
    <text evidence="10">The sequence shown here is derived from an EMBL/GenBank/DDBJ whole genome shotgun (WGS) entry which is preliminary data.</text>
</comment>
<evidence type="ECO:0000256" key="5">
    <source>
        <dbReference type="ARBA" id="ARBA00023242"/>
    </source>
</evidence>
<evidence type="ECO:0000256" key="4">
    <source>
        <dbReference type="ARBA" id="ARBA00023163"/>
    </source>
</evidence>
<dbReference type="PIRSF" id="PIRSF016398">
    <property type="entry name" value="TFIIE-beta"/>
    <property type="match status" value="1"/>
</dbReference>
<dbReference type="EMBL" id="BTFZ01000011">
    <property type="protein sequence ID" value="GMM37226.1"/>
    <property type="molecule type" value="Genomic_DNA"/>
</dbReference>
<evidence type="ECO:0000313" key="11">
    <source>
        <dbReference type="Proteomes" id="UP001360560"/>
    </source>
</evidence>
<feature type="compositionally biased region" description="Low complexity" evidence="8">
    <location>
        <begin position="30"/>
        <end position="41"/>
    </location>
</feature>
<dbReference type="Pfam" id="PF22254">
    <property type="entry name" value="TFA2_E-tether"/>
    <property type="match status" value="1"/>
</dbReference>